<feature type="transmembrane region" description="Helical" evidence="10">
    <location>
        <begin position="445"/>
        <end position="465"/>
    </location>
</feature>
<dbReference type="SUPFAM" id="SSF103473">
    <property type="entry name" value="MFS general substrate transporter"/>
    <property type="match status" value="1"/>
</dbReference>
<evidence type="ECO:0000256" key="10">
    <source>
        <dbReference type="SAM" id="Phobius"/>
    </source>
</evidence>
<evidence type="ECO:0000256" key="3">
    <source>
        <dbReference type="ARBA" id="ARBA00022448"/>
    </source>
</evidence>
<keyword evidence="5 10" id="KW-1133">Transmembrane helix</keyword>
<dbReference type="OrthoDB" id="2544694at2759"/>
<dbReference type="NCBIfam" id="TIGR00879">
    <property type="entry name" value="SP"/>
    <property type="match status" value="1"/>
</dbReference>
<feature type="transmembrane region" description="Helical" evidence="10">
    <location>
        <begin position="322"/>
        <end position="340"/>
    </location>
</feature>
<dbReference type="GO" id="GO:0005351">
    <property type="term" value="F:carbohydrate:proton symporter activity"/>
    <property type="evidence" value="ECO:0007669"/>
    <property type="project" value="TreeGrafter"/>
</dbReference>
<dbReference type="PROSITE" id="PS50850">
    <property type="entry name" value="MFS"/>
    <property type="match status" value="1"/>
</dbReference>
<keyword evidence="3 8" id="KW-0813">Transport</keyword>
<reference evidence="12 13" key="1">
    <citation type="submission" date="2016-07" db="EMBL/GenBank/DDBJ databases">
        <title>Pervasive Adenine N6-methylation of Active Genes in Fungi.</title>
        <authorList>
            <consortium name="DOE Joint Genome Institute"/>
            <person name="Mondo S.J."/>
            <person name="Dannebaum R.O."/>
            <person name="Kuo R.C."/>
            <person name="Labutti K."/>
            <person name="Haridas S."/>
            <person name="Kuo A."/>
            <person name="Salamov A."/>
            <person name="Ahrendt S.R."/>
            <person name="Lipzen A."/>
            <person name="Sullivan W."/>
            <person name="Andreopoulos W.B."/>
            <person name="Clum A."/>
            <person name="Lindquist E."/>
            <person name="Daum C."/>
            <person name="Ramamoorthy G.K."/>
            <person name="Gryganskyi A."/>
            <person name="Culley D."/>
            <person name="Magnuson J.K."/>
            <person name="James T.Y."/>
            <person name="O'Malley M.A."/>
            <person name="Stajich J.E."/>
            <person name="Spatafora J.W."/>
            <person name="Visel A."/>
            <person name="Grigoriev I.V."/>
        </authorList>
    </citation>
    <scope>NUCLEOTIDE SEQUENCE [LARGE SCALE GENOMIC DNA]</scope>
    <source>
        <strain evidence="12 13">62-1032</strain>
    </source>
</reference>
<dbReference type="Proteomes" id="UP000193467">
    <property type="component" value="Unassembled WGS sequence"/>
</dbReference>
<evidence type="ECO:0000256" key="8">
    <source>
        <dbReference type="RuleBase" id="RU003346"/>
    </source>
</evidence>
<feature type="transmembrane region" description="Helical" evidence="10">
    <location>
        <begin position="471"/>
        <end position="495"/>
    </location>
</feature>
<dbReference type="Pfam" id="PF00083">
    <property type="entry name" value="Sugar_tr"/>
    <property type="match status" value="1"/>
</dbReference>
<name>A0A1Y2FSS4_9BASI</name>
<dbReference type="InterPro" id="IPR020846">
    <property type="entry name" value="MFS_dom"/>
</dbReference>
<feature type="transmembrane region" description="Helical" evidence="10">
    <location>
        <begin position="225"/>
        <end position="244"/>
    </location>
</feature>
<feature type="region of interest" description="Disordered" evidence="9">
    <location>
        <begin position="1"/>
        <end position="22"/>
    </location>
</feature>
<sequence length="594" mass="65289">MSTALETNPHLAPKNDEPGLEMTTALPEDAKTNDAGVPHFMGLTGNKLITAITATATTGFLLFGYDQGVMSGLITGQEFVQTFPACDAAVQGDYKASILQATYTAIYELGCLLGAVVGLFFGNRLGRRRMIQLGAIVMCLGVVIQVSSVKGYQAGVQFCVGRVITGVGNGMNTATIPSWVAETSRSHNRGLLVCIEASMIATGTAIAYWIDFGLSFVHTSLNWRLPIALQVIFAIGLLAGVHYLPESPRWLMHEGHHIEAQRVVAALTDDRYDSEATLLQTRLIMQSIEQSHQLGVVKKRNMFTNGPTQHFRRMLLGASSQIFQQIGGCNSVIYFCPVIFEQYLGLDRQLSLILSGVNVTVYALSAFGSYFVIERVGRRKMFLIGSAGQCVAMVITFACLIDGKPMTANGAVLGLFLFLFFFGSTWLELPWLYPAEINPLRTRTNANAVSTISNWLFNFAVVQWTPPFLAVTPWGCFLFFAVMNFLFIPVIWFFYIETAGRTLEEIDLIFAQGFASAASKSYVKVADELPKLSDKEIQSELDRLHREHMARKGRPVEEGTSTPRDDQTFVEAGEEARGDAANEKAKQVNGQTEV</sequence>
<proteinExistence type="inferred from homology"/>
<evidence type="ECO:0000256" key="9">
    <source>
        <dbReference type="SAM" id="MobiDB-lite"/>
    </source>
</evidence>
<evidence type="ECO:0000256" key="2">
    <source>
        <dbReference type="ARBA" id="ARBA00010992"/>
    </source>
</evidence>
<feature type="transmembrane region" description="Helical" evidence="10">
    <location>
        <begin position="101"/>
        <end position="122"/>
    </location>
</feature>
<keyword evidence="13" id="KW-1185">Reference proteome</keyword>
<dbReference type="InParanoid" id="A0A1Y2FSS4"/>
<gene>
    <name evidence="12" type="ORF">BCR35DRAFT_302350</name>
</gene>
<dbReference type="GO" id="GO:0016020">
    <property type="term" value="C:membrane"/>
    <property type="evidence" value="ECO:0007669"/>
    <property type="project" value="UniProtKB-SubCell"/>
</dbReference>
<evidence type="ECO:0000256" key="6">
    <source>
        <dbReference type="ARBA" id="ARBA00023136"/>
    </source>
</evidence>
<dbReference type="InterPro" id="IPR050360">
    <property type="entry name" value="MFS_Sugar_Transporters"/>
</dbReference>
<comment type="catalytic activity">
    <reaction evidence="7">
        <text>myo-inositol(out) + H(+)(out) = myo-inositol(in) + H(+)(in)</text>
        <dbReference type="Rhea" id="RHEA:60364"/>
        <dbReference type="ChEBI" id="CHEBI:15378"/>
        <dbReference type="ChEBI" id="CHEBI:17268"/>
    </reaction>
</comment>
<feature type="domain" description="Major facilitator superfamily (MFS) profile" evidence="11">
    <location>
        <begin position="52"/>
        <end position="499"/>
    </location>
</feature>
<dbReference type="InterPro" id="IPR003663">
    <property type="entry name" value="Sugar/inositol_transpt"/>
</dbReference>
<keyword evidence="6 10" id="KW-0472">Membrane</keyword>
<dbReference type="PANTHER" id="PTHR48022:SF69">
    <property type="entry name" value="SUGAR TRANSPORTER"/>
    <property type="match status" value="1"/>
</dbReference>
<dbReference type="InterPro" id="IPR005828">
    <property type="entry name" value="MFS_sugar_transport-like"/>
</dbReference>
<dbReference type="GO" id="GO:0015793">
    <property type="term" value="P:glycerol transmembrane transport"/>
    <property type="evidence" value="ECO:0007669"/>
    <property type="project" value="TreeGrafter"/>
</dbReference>
<evidence type="ECO:0000256" key="1">
    <source>
        <dbReference type="ARBA" id="ARBA00004141"/>
    </source>
</evidence>
<feature type="transmembrane region" description="Helical" evidence="10">
    <location>
        <begin position="382"/>
        <end position="401"/>
    </location>
</feature>
<feature type="transmembrane region" description="Helical" evidence="10">
    <location>
        <begin position="352"/>
        <end position="373"/>
    </location>
</feature>
<dbReference type="Gene3D" id="1.20.1250.20">
    <property type="entry name" value="MFS general substrate transporter like domains"/>
    <property type="match status" value="1"/>
</dbReference>
<comment type="caution">
    <text evidence="12">The sequence shown here is derived from an EMBL/GenBank/DDBJ whole genome shotgun (WGS) entry which is preliminary data.</text>
</comment>
<evidence type="ECO:0000313" key="13">
    <source>
        <dbReference type="Proteomes" id="UP000193467"/>
    </source>
</evidence>
<organism evidence="12 13">
    <name type="scientific">Leucosporidium creatinivorum</name>
    <dbReference type="NCBI Taxonomy" id="106004"/>
    <lineage>
        <taxon>Eukaryota</taxon>
        <taxon>Fungi</taxon>
        <taxon>Dikarya</taxon>
        <taxon>Basidiomycota</taxon>
        <taxon>Pucciniomycotina</taxon>
        <taxon>Microbotryomycetes</taxon>
        <taxon>Leucosporidiales</taxon>
        <taxon>Leucosporidium</taxon>
    </lineage>
</organism>
<dbReference type="AlphaFoldDB" id="A0A1Y2FSS4"/>
<feature type="compositionally biased region" description="Basic and acidic residues" evidence="9">
    <location>
        <begin position="574"/>
        <end position="586"/>
    </location>
</feature>
<feature type="transmembrane region" description="Helical" evidence="10">
    <location>
        <begin position="191"/>
        <end position="210"/>
    </location>
</feature>
<feature type="region of interest" description="Disordered" evidence="9">
    <location>
        <begin position="547"/>
        <end position="594"/>
    </location>
</feature>
<feature type="transmembrane region" description="Helical" evidence="10">
    <location>
        <begin position="413"/>
        <end position="433"/>
    </location>
</feature>
<dbReference type="PANTHER" id="PTHR48022">
    <property type="entry name" value="PLASTIDIC GLUCOSE TRANSPORTER 4"/>
    <property type="match status" value="1"/>
</dbReference>
<feature type="transmembrane region" description="Helical" evidence="10">
    <location>
        <begin position="48"/>
        <end position="65"/>
    </location>
</feature>
<evidence type="ECO:0000259" key="11">
    <source>
        <dbReference type="PROSITE" id="PS50850"/>
    </source>
</evidence>
<evidence type="ECO:0000313" key="12">
    <source>
        <dbReference type="EMBL" id="ORY86647.1"/>
    </source>
</evidence>
<dbReference type="EMBL" id="MCGR01000014">
    <property type="protein sequence ID" value="ORY86647.1"/>
    <property type="molecule type" value="Genomic_DNA"/>
</dbReference>
<dbReference type="InterPro" id="IPR036259">
    <property type="entry name" value="MFS_trans_sf"/>
</dbReference>
<keyword evidence="4 10" id="KW-0812">Transmembrane</keyword>
<evidence type="ECO:0000256" key="5">
    <source>
        <dbReference type="ARBA" id="ARBA00022989"/>
    </source>
</evidence>
<evidence type="ECO:0000256" key="4">
    <source>
        <dbReference type="ARBA" id="ARBA00022692"/>
    </source>
</evidence>
<dbReference type="FunFam" id="1.20.1250.20:FF:000061">
    <property type="entry name" value="MFS sugar transporter"/>
    <property type="match status" value="1"/>
</dbReference>
<protein>
    <submittedName>
        <fullName evidence="12">And other transporter-domain-containing protein</fullName>
    </submittedName>
</protein>
<evidence type="ECO:0000256" key="7">
    <source>
        <dbReference type="ARBA" id="ARBA00049119"/>
    </source>
</evidence>
<accession>A0A1Y2FSS4</accession>
<comment type="similarity">
    <text evidence="2 8">Belongs to the major facilitator superfamily. Sugar transporter (TC 2.A.1.1) family.</text>
</comment>
<dbReference type="PRINTS" id="PR00171">
    <property type="entry name" value="SUGRTRNSPORT"/>
</dbReference>
<comment type="subcellular location">
    <subcellularLocation>
        <location evidence="1">Membrane</location>
        <topology evidence="1">Multi-pass membrane protein</topology>
    </subcellularLocation>
</comment>